<reference evidence="2 3" key="1">
    <citation type="journal article" date="2012" name="Science">
        <title>The Paleozoic origin of enzymatic lignin decomposition reconstructed from 31 fungal genomes.</title>
        <authorList>
            <person name="Floudas D."/>
            <person name="Binder M."/>
            <person name="Riley R."/>
            <person name="Barry K."/>
            <person name="Blanchette R.A."/>
            <person name="Henrissat B."/>
            <person name="Martinez A.T."/>
            <person name="Otillar R."/>
            <person name="Spatafora J.W."/>
            <person name="Yadav J.S."/>
            <person name="Aerts A."/>
            <person name="Benoit I."/>
            <person name="Boyd A."/>
            <person name="Carlson A."/>
            <person name="Copeland A."/>
            <person name="Coutinho P.M."/>
            <person name="de Vries R.P."/>
            <person name="Ferreira P."/>
            <person name="Findley K."/>
            <person name="Foster B."/>
            <person name="Gaskell J."/>
            <person name="Glotzer D."/>
            <person name="Gorecki P."/>
            <person name="Heitman J."/>
            <person name="Hesse C."/>
            <person name="Hori C."/>
            <person name="Igarashi K."/>
            <person name="Jurgens J.A."/>
            <person name="Kallen N."/>
            <person name="Kersten P."/>
            <person name="Kohler A."/>
            <person name="Kuees U."/>
            <person name="Kumar T.K.A."/>
            <person name="Kuo A."/>
            <person name="LaButti K."/>
            <person name="Larrondo L.F."/>
            <person name="Lindquist E."/>
            <person name="Ling A."/>
            <person name="Lombard V."/>
            <person name="Lucas S."/>
            <person name="Lundell T."/>
            <person name="Martin R."/>
            <person name="McLaughlin D.J."/>
            <person name="Morgenstern I."/>
            <person name="Morin E."/>
            <person name="Murat C."/>
            <person name="Nagy L.G."/>
            <person name="Nolan M."/>
            <person name="Ohm R.A."/>
            <person name="Patyshakuliyeva A."/>
            <person name="Rokas A."/>
            <person name="Ruiz-Duenas F.J."/>
            <person name="Sabat G."/>
            <person name="Salamov A."/>
            <person name="Samejima M."/>
            <person name="Schmutz J."/>
            <person name="Slot J.C."/>
            <person name="St John F."/>
            <person name="Stenlid J."/>
            <person name="Sun H."/>
            <person name="Sun S."/>
            <person name="Syed K."/>
            <person name="Tsang A."/>
            <person name="Wiebenga A."/>
            <person name="Young D."/>
            <person name="Pisabarro A."/>
            <person name="Eastwood D.C."/>
            <person name="Martin F."/>
            <person name="Cullen D."/>
            <person name="Grigoriev I.V."/>
            <person name="Hibbett D.S."/>
        </authorList>
    </citation>
    <scope>NUCLEOTIDE SEQUENCE [LARGE SCALE GENOMIC DNA]</scope>
    <source>
        <strain evidence="2 3">ATCC 11539</strain>
    </source>
</reference>
<dbReference type="RefSeq" id="XP_007868469.1">
    <property type="nucleotide sequence ID" value="XM_007870278.1"/>
</dbReference>
<proteinExistence type="predicted"/>
<protein>
    <submittedName>
        <fullName evidence="2">Uncharacterized protein</fullName>
    </submittedName>
</protein>
<sequence length="116" mass="13015">MTTASSGSETQGPVPEELRPNYWALRGHLKESLFDNVTDCDIHSDFDFADLSAIWDQAFGDDPCEVPAPLTDPVWQTRLGQILFEWIMATDSRLHEREETRESASAQEAVDTSGQE</sequence>
<keyword evidence="3" id="KW-1185">Reference proteome</keyword>
<gene>
    <name evidence="2" type="ORF">GLOTRDRAFT_131462</name>
</gene>
<dbReference type="EMBL" id="KB469306">
    <property type="protein sequence ID" value="EPQ53182.1"/>
    <property type="molecule type" value="Genomic_DNA"/>
</dbReference>
<feature type="compositionally biased region" description="Polar residues" evidence="1">
    <location>
        <begin position="103"/>
        <end position="116"/>
    </location>
</feature>
<name>S7Q0Z0_GLOTA</name>
<accession>S7Q0Z0</accession>
<dbReference type="Proteomes" id="UP000030669">
    <property type="component" value="Unassembled WGS sequence"/>
</dbReference>
<dbReference type="GeneID" id="19302302"/>
<evidence type="ECO:0000313" key="2">
    <source>
        <dbReference type="EMBL" id="EPQ53182.1"/>
    </source>
</evidence>
<evidence type="ECO:0000256" key="1">
    <source>
        <dbReference type="SAM" id="MobiDB-lite"/>
    </source>
</evidence>
<dbReference type="AlphaFoldDB" id="S7Q0Z0"/>
<dbReference type="HOGENOM" id="CLU_2097137_0_0_1"/>
<evidence type="ECO:0000313" key="3">
    <source>
        <dbReference type="Proteomes" id="UP000030669"/>
    </source>
</evidence>
<dbReference type="OrthoDB" id="2788070at2759"/>
<dbReference type="KEGG" id="gtr:GLOTRDRAFT_131462"/>
<organism evidence="2 3">
    <name type="scientific">Gloeophyllum trabeum (strain ATCC 11539 / FP-39264 / Madison 617)</name>
    <name type="common">Brown rot fungus</name>
    <dbReference type="NCBI Taxonomy" id="670483"/>
    <lineage>
        <taxon>Eukaryota</taxon>
        <taxon>Fungi</taxon>
        <taxon>Dikarya</taxon>
        <taxon>Basidiomycota</taxon>
        <taxon>Agaricomycotina</taxon>
        <taxon>Agaricomycetes</taxon>
        <taxon>Gloeophyllales</taxon>
        <taxon>Gloeophyllaceae</taxon>
        <taxon>Gloeophyllum</taxon>
    </lineage>
</organism>
<feature type="region of interest" description="Disordered" evidence="1">
    <location>
        <begin position="95"/>
        <end position="116"/>
    </location>
</feature>